<dbReference type="PANTHER" id="PTHR15238">
    <property type="entry name" value="54S RIBOSOMAL PROTEIN L39, MITOCHONDRIAL"/>
    <property type="match status" value="1"/>
</dbReference>
<evidence type="ECO:0000313" key="6">
    <source>
        <dbReference type="EMBL" id="QPC82864.1"/>
    </source>
</evidence>
<protein>
    <recommendedName>
        <fullName evidence="4 5">Large ribosomal subunit protein bL33</fullName>
    </recommendedName>
</protein>
<dbReference type="NCBIfam" id="NF001860">
    <property type="entry name" value="PRK00595.1"/>
    <property type="match status" value="1"/>
</dbReference>
<evidence type="ECO:0000256" key="5">
    <source>
        <dbReference type="HAMAP-Rule" id="MF_00294"/>
    </source>
</evidence>
<dbReference type="GO" id="GO:0003735">
    <property type="term" value="F:structural constituent of ribosome"/>
    <property type="evidence" value="ECO:0007669"/>
    <property type="project" value="InterPro"/>
</dbReference>
<dbReference type="KEGG" id="pmet:G4Y79_00380"/>
<keyword evidence="2 5" id="KW-0689">Ribosomal protein</keyword>
<evidence type="ECO:0000313" key="7">
    <source>
        <dbReference type="Proteomes" id="UP000594468"/>
    </source>
</evidence>
<name>A0A7S8E9R9_9CHLR</name>
<dbReference type="AlphaFoldDB" id="A0A7S8E9R9"/>
<evidence type="ECO:0000256" key="3">
    <source>
        <dbReference type="ARBA" id="ARBA00023274"/>
    </source>
</evidence>
<dbReference type="GO" id="GO:0006412">
    <property type="term" value="P:translation"/>
    <property type="evidence" value="ECO:0007669"/>
    <property type="project" value="UniProtKB-UniRule"/>
</dbReference>
<dbReference type="Gene3D" id="2.20.28.120">
    <property type="entry name" value="Ribosomal protein L33"/>
    <property type="match status" value="1"/>
</dbReference>
<dbReference type="InterPro" id="IPR038584">
    <property type="entry name" value="Ribosomal_bL33_sf"/>
</dbReference>
<evidence type="ECO:0000256" key="4">
    <source>
        <dbReference type="ARBA" id="ARBA00035176"/>
    </source>
</evidence>
<dbReference type="InterPro" id="IPR018264">
    <property type="entry name" value="Ribosomal_bL33_CS"/>
</dbReference>
<dbReference type="PANTHER" id="PTHR15238:SF1">
    <property type="entry name" value="LARGE RIBOSOMAL SUBUNIT PROTEIN BL33M"/>
    <property type="match status" value="1"/>
</dbReference>
<accession>A0A7S8E9R9</accession>
<keyword evidence="3 5" id="KW-0687">Ribonucleoprotein</keyword>
<dbReference type="HAMAP" id="MF_00294">
    <property type="entry name" value="Ribosomal_bL33"/>
    <property type="match status" value="1"/>
</dbReference>
<dbReference type="PROSITE" id="PS00582">
    <property type="entry name" value="RIBOSOMAL_L33"/>
    <property type="match status" value="1"/>
</dbReference>
<comment type="similarity">
    <text evidence="1 5">Belongs to the bacterial ribosomal protein bL33 family.</text>
</comment>
<dbReference type="InterPro" id="IPR001705">
    <property type="entry name" value="Ribosomal_bL33"/>
</dbReference>
<dbReference type="Proteomes" id="UP000594468">
    <property type="component" value="Chromosome"/>
</dbReference>
<dbReference type="InterPro" id="IPR011332">
    <property type="entry name" value="Ribosomal_zn-bd"/>
</dbReference>
<dbReference type="SUPFAM" id="SSF57829">
    <property type="entry name" value="Zn-binding ribosomal proteins"/>
    <property type="match status" value="1"/>
</dbReference>
<dbReference type="EMBL" id="CP062983">
    <property type="protein sequence ID" value="QPC82864.1"/>
    <property type="molecule type" value="Genomic_DNA"/>
</dbReference>
<dbReference type="RefSeq" id="WP_195170933.1">
    <property type="nucleotide sequence ID" value="NZ_CP062983.1"/>
</dbReference>
<gene>
    <name evidence="5 6" type="primary">rpmG</name>
    <name evidence="6" type="ORF">G4Y79_00380</name>
</gene>
<organism evidence="6 7">
    <name type="scientific">Phototrophicus methaneseepsis</name>
    <dbReference type="NCBI Taxonomy" id="2710758"/>
    <lineage>
        <taxon>Bacteria</taxon>
        <taxon>Bacillati</taxon>
        <taxon>Chloroflexota</taxon>
        <taxon>Candidatus Thermofontia</taxon>
        <taxon>Phototrophicales</taxon>
        <taxon>Phototrophicaceae</taxon>
        <taxon>Phototrophicus</taxon>
    </lineage>
</organism>
<evidence type="ECO:0000256" key="1">
    <source>
        <dbReference type="ARBA" id="ARBA00007596"/>
    </source>
</evidence>
<dbReference type="GO" id="GO:0022625">
    <property type="term" value="C:cytosolic large ribosomal subunit"/>
    <property type="evidence" value="ECO:0007669"/>
    <property type="project" value="TreeGrafter"/>
</dbReference>
<keyword evidence="7" id="KW-1185">Reference proteome</keyword>
<proteinExistence type="inferred from homology"/>
<dbReference type="Pfam" id="PF00471">
    <property type="entry name" value="Ribosomal_L33"/>
    <property type="match status" value="1"/>
</dbReference>
<sequence>MAKKGSRILVKLRSTESGHMYYTFKNRMNTQARLELRKYDPIVRKHVVYRETK</sequence>
<evidence type="ECO:0000256" key="2">
    <source>
        <dbReference type="ARBA" id="ARBA00022980"/>
    </source>
</evidence>
<reference evidence="6 7" key="1">
    <citation type="submission" date="2020-02" db="EMBL/GenBank/DDBJ databases">
        <authorList>
            <person name="Zheng R.K."/>
            <person name="Sun C.M."/>
        </authorList>
    </citation>
    <scope>NUCLEOTIDE SEQUENCE [LARGE SCALE GENOMIC DNA]</scope>
    <source>
        <strain evidence="7">rifampicinis</strain>
    </source>
</reference>
<dbReference type="NCBIfam" id="TIGR01023">
    <property type="entry name" value="rpmG_bact"/>
    <property type="match status" value="1"/>
</dbReference>